<gene>
    <name evidence="1" type="ORF">UU29_C0001G0067</name>
</gene>
<accession>A0A0G0X862</accession>
<reference evidence="1 2" key="1">
    <citation type="journal article" date="2015" name="Nature">
        <title>rRNA introns, odd ribosomes, and small enigmatic genomes across a large radiation of phyla.</title>
        <authorList>
            <person name="Brown C.T."/>
            <person name="Hug L.A."/>
            <person name="Thomas B.C."/>
            <person name="Sharon I."/>
            <person name="Castelle C.J."/>
            <person name="Singh A."/>
            <person name="Wilkins M.J."/>
            <person name="Williams K.H."/>
            <person name="Banfield J.F."/>
        </authorList>
    </citation>
    <scope>NUCLEOTIDE SEQUENCE [LARGE SCALE GENOMIC DNA]</scope>
</reference>
<organism evidence="1 2">
    <name type="scientific">Candidatus Daviesbacteria bacterium GW2011_GWA2_40_9</name>
    <dbReference type="NCBI Taxonomy" id="1618424"/>
    <lineage>
        <taxon>Bacteria</taxon>
        <taxon>Candidatus Daviesiibacteriota</taxon>
    </lineage>
</organism>
<dbReference type="AlphaFoldDB" id="A0A0G0X862"/>
<name>A0A0G0X862_9BACT</name>
<sequence length="323" mass="35315">MILKKEMRKSFHQKGQVIIILLLVMVVSLAVALSIVGRSINEISTSKKTEDSSRAFSAAEAGIEKVLKLATPPGVAVPVNFPNLATASAEFYKLPVGNNALEHPPIGKPSFAQFWFADPDKDNDPLDGVPDAFYGFASGGVKPLNTFNIYFGIPQAYTDAADKPAIEIDSIVWNTATATPRFESRRSWIETEEPTARGTNFTKCTSVDSSGDSNRVLTNNNTIESEFYCKHTISYASASENIATSSGVYLVMARVRILYSSLNHPVAVKPTGNANDVLPPQANIYKSTGEAGEAQRVLQVFRQREVMPHFFDFVLFSEAPINK</sequence>
<evidence type="ECO:0008006" key="3">
    <source>
        <dbReference type="Google" id="ProtNLM"/>
    </source>
</evidence>
<comment type="caution">
    <text evidence="1">The sequence shown here is derived from an EMBL/GenBank/DDBJ whole genome shotgun (WGS) entry which is preliminary data.</text>
</comment>
<dbReference type="Proteomes" id="UP000034601">
    <property type="component" value="Unassembled WGS sequence"/>
</dbReference>
<dbReference type="EMBL" id="LCAB01000001">
    <property type="protein sequence ID" value="KKR83847.1"/>
    <property type="molecule type" value="Genomic_DNA"/>
</dbReference>
<evidence type="ECO:0000313" key="1">
    <source>
        <dbReference type="EMBL" id="KKR83847.1"/>
    </source>
</evidence>
<proteinExistence type="predicted"/>
<evidence type="ECO:0000313" key="2">
    <source>
        <dbReference type="Proteomes" id="UP000034601"/>
    </source>
</evidence>
<protein>
    <recommendedName>
        <fullName evidence="3">Type 4 fimbrial biogenesis protein PilX N-terminal domain-containing protein</fullName>
    </recommendedName>
</protein>